<name>A0ABS0B2A8_9GAMM</name>
<accession>A0ABS0B2A8</accession>
<dbReference type="EMBL" id="JADLZT010000001">
    <property type="protein sequence ID" value="MBF6022463.1"/>
    <property type="molecule type" value="Genomic_DNA"/>
</dbReference>
<dbReference type="PANTHER" id="PTHR33908">
    <property type="entry name" value="MANNOSYLTRANSFERASE YKCB-RELATED"/>
    <property type="match status" value="1"/>
</dbReference>
<dbReference type="Pfam" id="PF13231">
    <property type="entry name" value="PMT_2"/>
    <property type="match status" value="1"/>
</dbReference>
<feature type="domain" description="Glycosyltransferase RgtA/B/C/D-like" evidence="9">
    <location>
        <begin position="55"/>
        <end position="213"/>
    </location>
</feature>
<dbReference type="InterPro" id="IPR038731">
    <property type="entry name" value="RgtA/B/C-like"/>
</dbReference>
<dbReference type="PANTHER" id="PTHR33908:SF11">
    <property type="entry name" value="MEMBRANE PROTEIN"/>
    <property type="match status" value="1"/>
</dbReference>
<feature type="transmembrane region" description="Helical" evidence="8">
    <location>
        <begin position="329"/>
        <end position="354"/>
    </location>
</feature>
<protein>
    <submittedName>
        <fullName evidence="10">Glycosyltransferase family 39 protein</fullName>
    </submittedName>
</protein>
<dbReference type="RefSeq" id="WP_194929079.1">
    <property type="nucleotide sequence ID" value="NZ_JADLZT010000001.1"/>
</dbReference>
<evidence type="ECO:0000256" key="3">
    <source>
        <dbReference type="ARBA" id="ARBA00022676"/>
    </source>
</evidence>
<keyword evidence="6 8" id="KW-1133">Transmembrane helix</keyword>
<dbReference type="Proteomes" id="UP001429984">
    <property type="component" value="Unassembled WGS sequence"/>
</dbReference>
<feature type="transmembrane region" description="Helical" evidence="8">
    <location>
        <begin position="274"/>
        <end position="291"/>
    </location>
</feature>
<evidence type="ECO:0000313" key="11">
    <source>
        <dbReference type="Proteomes" id="UP001429984"/>
    </source>
</evidence>
<comment type="subcellular location">
    <subcellularLocation>
        <location evidence="1">Cell membrane</location>
        <topology evidence="1">Multi-pass membrane protein</topology>
    </subcellularLocation>
</comment>
<keyword evidence="3" id="KW-0328">Glycosyltransferase</keyword>
<keyword evidence="5 8" id="KW-0812">Transmembrane</keyword>
<feature type="transmembrane region" description="Helical" evidence="8">
    <location>
        <begin position="195"/>
        <end position="215"/>
    </location>
</feature>
<reference evidence="10 11" key="1">
    <citation type="submission" date="2020-11" db="EMBL/GenBank/DDBJ databases">
        <title>Draft Genome Sequence and Secondary Metabolite Biosynthetic Potential of the Lysobacter niastensis Type strain DSM 18481.</title>
        <authorList>
            <person name="Turrini P."/>
            <person name="Artuso I."/>
            <person name="Tescari M."/>
            <person name="Lugli G.A."/>
            <person name="Frangipani E."/>
            <person name="Ventura M."/>
            <person name="Visca P."/>
        </authorList>
    </citation>
    <scope>NUCLEOTIDE SEQUENCE [LARGE SCALE GENOMIC DNA]</scope>
    <source>
        <strain evidence="10 11">DSM 18481</strain>
    </source>
</reference>
<feature type="transmembrane region" description="Helical" evidence="8">
    <location>
        <begin position="246"/>
        <end position="267"/>
    </location>
</feature>
<gene>
    <name evidence="10" type="ORF">IU514_00340</name>
</gene>
<sequence>MPSVRPPSQIRWLALIAFALLVLRLFTNTRYGFHRDELALLDDARELAWGYVAYPPLTPALGRISLELFGESLTGFRLFAALAQSISVVLAGLIARELGGGRGAQIVTGLVAALAPFSMVAGGLMQYVSVDYAWWVLLAWLVLRLGNSGDARWWLAIGAAIGLGMLTKYTMVFCVAGVVAATLATPLRAHLRSQWLWMGVALSLLLFLPNALWQWQHDFISLEFLQSIHARDMRIGRTDGFLLGQLYGNAGLLALPLWLLGLGWLVLSPEGRRYRALAWMYAVPLLLFALAQGRAYYLAPAYPMLVAAGCVAAERWLRARRPLRLWTSRLGAVTLSLWIAAMAVGSGLVGLQLAPVNSTGWRISRAAHDNFAEQIGWQDLVAEVARIYSCLTPEERTRTAIFANNYGEAGAINLYGRQYGLPRAISPVNSYWYRGYGMTSPQTVIVLGDDREGMADTPADCVVVTRIRNRFDVPNEETRDHPEVFLCRNLRMDWAEVWPAMRKFG</sequence>
<evidence type="ECO:0000256" key="2">
    <source>
        <dbReference type="ARBA" id="ARBA00022475"/>
    </source>
</evidence>
<keyword evidence="4" id="KW-0808">Transferase</keyword>
<evidence type="ECO:0000256" key="8">
    <source>
        <dbReference type="SAM" id="Phobius"/>
    </source>
</evidence>
<keyword evidence="2" id="KW-1003">Cell membrane</keyword>
<evidence type="ECO:0000259" key="9">
    <source>
        <dbReference type="Pfam" id="PF13231"/>
    </source>
</evidence>
<evidence type="ECO:0000256" key="6">
    <source>
        <dbReference type="ARBA" id="ARBA00022989"/>
    </source>
</evidence>
<evidence type="ECO:0000256" key="5">
    <source>
        <dbReference type="ARBA" id="ARBA00022692"/>
    </source>
</evidence>
<evidence type="ECO:0000256" key="7">
    <source>
        <dbReference type="ARBA" id="ARBA00023136"/>
    </source>
</evidence>
<proteinExistence type="predicted"/>
<organism evidence="10 11">
    <name type="scientific">Lysobacter niastensis</name>
    <dbReference type="NCBI Taxonomy" id="380629"/>
    <lineage>
        <taxon>Bacteria</taxon>
        <taxon>Pseudomonadati</taxon>
        <taxon>Pseudomonadota</taxon>
        <taxon>Gammaproteobacteria</taxon>
        <taxon>Lysobacterales</taxon>
        <taxon>Lysobacteraceae</taxon>
        <taxon>Lysobacter</taxon>
    </lineage>
</organism>
<feature type="transmembrane region" description="Helical" evidence="8">
    <location>
        <begin position="107"/>
        <end position="128"/>
    </location>
</feature>
<feature type="transmembrane region" description="Helical" evidence="8">
    <location>
        <begin position="297"/>
        <end position="317"/>
    </location>
</feature>
<dbReference type="InterPro" id="IPR050297">
    <property type="entry name" value="LipidA_mod_glycosyltrf_83"/>
</dbReference>
<comment type="caution">
    <text evidence="10">The sequence shown here is derived from an EMBL/GenBank/DDBJ whole genome shotgun (WGS) entry which is preliminary data.</text>
</comment>
<keyword evidence="11" id="KW-1185">Reference proteome</keyword>
<evidence type="ECO:0000313" key="10">
    <source>
        <dbReference type="EMBL" id="MBF6022463.1"/>
    </source>
</evidence>
<evidence type="ECO:0000256" key="4">
    <source>
        <dbReference type="ARBA" id="ARBA00022679"/>
    </source>
</evidence>
<keyword evidence="7 8" id="KW-0472">Membrane</keyword>
<feature type="transmembrane region" description="Helical" evidence="8">
    <location>
        <begin position="153"/>
        <end position="183"/>
    </location>
</feature>
<evidence type="ECO:0000256" key="1">
    <source>
        <dbReference type="ARBA" id="ARBA00004651"/>
    </source>
</evidence>
<feature type="transmembrane region" description="Helical" evidence="8">
    <location>
        <begin position="12"/>
        <end position="33"/>
    </location>
</feature>